<dbReference type="Proteomes" id="UP001501285">
    <property type="component" value="Unassembled WGS sequence"/>
</dbReference>
<dbReference type="InterPro" id="IPR007396">
    <property type="entry name" value="TR_PAI2-type"/>
</dbReference>
<comment type="caution">
    <text evidence="2">The sequence shown here is derived from an EMBL/GenBank/DDBJ whole genome shotgun (WGS) entry which is preliminary data.</text>
</comment>
<dbReference type="InterPro" id="IPR012349">
    <property type="entry name" value="Split_barrel_FMN-bd"/>
</dbReference>
<dbReference type="RefSeq" id="WP_343990713.1">
    <property type="nucleotide sequence ID" value="NZ_BAAANB010000020.1"/>
</dbReference>
<dbReference type="SUPFAM" id="SSF50475">
    <property type="entry name" value="FMN-binding split barrel"/>
    <property type="match status" value="1"/>
</dbReference>
<feature type="chain" id="PRO_5046019019" evidence="1">
    <location>
        <begin position="23"/>
        <end position="210"/>
    </location>
</feature>
<name>A0ABN2U8A2_9MICO</name>
<reference evidence="2 3" key="1">
    <citation type="journal article" date="2019" name="Int. J. Syst. Evol. Microbiol.">
        <title>The Global Catalogue of Microorganisms (GCM) 10K type strain sequencing project: providing services to taxonomists for standard genome sequencing and annotation.</title>
        <authorList>
            <consortium name="The Broad Institute Genomics Platform"/>
            <consortium name="The Broad Institute Genome Sequencing Center for Infectious Disease"/>
            <person name="Wu L."/>
            <person name="Ma J."/>
        </authorList>
    </citation>
    <scope>NUCLEOTIDE SEQUENCE [LARGE SCALE GENOMIC DNA]</scope>
    <source>
        <strain evidence="2 3">JCM 14283</strain>
    </source>
</reference>
<dbReference type="PANTHER" id="PTHR35802:SF1">
    <property type="entry name" value="PROTEASE SYNTHASE AND SPORULATION PROTEIN PAI 2"/>
    <property type="match status" value="1"/>
</dbReference>
<dbReference type="Gene3D" id="2.30.110.10">
    <property type="entry name" value="Electron Transport, Fmn-binding Protein, Chain A"/>
    <property type="match status" value="1"/>
</dbReference>
<evidence type="ECO:0000313" key="2">
    <source>
        <dbReference type="EMBL" id="GAA2029977.1"/>
    </source>
</evidence>
<keyword evidence="1" id="KW-0732">Signal</keyword>
<organism evidence="2 3">
    <name type="scientific">Terrabacter terrae</name>
    <dbReference type="NCBI Taxonomy" id="318434"/>
    <lineage>
        <taxon>Bacteria</taxon>
        <taxon>Bacillati</taxon>
        <taxon>Actinomycetota</taxon>
        <taxon>Actinomycetes</taxon>
        <taxon>Micrococcales</taxon>
        <taxon>Intrasporangiaceae</taxon>
        <taxon>Terrabacter</taxon>
    </lineage>
</organism>
<dbReference type="PANTHER" id="PTHR35802">
    <property type="entry name" value="PROTEASE SYNTHASE AND SPORULATION PROTEIN PAI 2"/>
    <property type="match status" value="1"/>
</dbReference>
<sequence>MYVPRPNTMAAAAVAAFLAQSAAGHLVTVAPDGAPDSTLLPVLIDGDRVLGHLARANEHWRRIGAGSPGLVVVTGADAYVSPSWYASKAEHGRVVPTWNYTEVHLRGPVTVHDDPDWVLDVVTRLTERHETGREHPWAVGDAPEAYLRGQLRAIVGVEVQVRSVEGKAKLSQNRSDADRLGVVAGLRAEEGTVAHAVADDMERVLRDLSD</sequence>
<gene>
    <name evidence="2" type="ORF">GCM10009740_19560</name>
</gene>
<protein>
    <submittedName>
        <fullName evidence="2">FMN-binding negative transcriptional regulator</fullName>
    </submittedName>
</protein>
<dbReference type="PIRSF" id="PIRSF010372">
    <property type="entry name" value="PaiB"/>
    <property type="match status" value="1"/>
</dbReference>
<accession>A0ABN2U8A2</accession>
<evidence type="ECO:0000313" key="3">
    <source>
        <dbReference type="Proteomes" id="UP001501285"/>
    </source>
</evidence>
<dbReference type="EMBL" id="BAAANB010000020">
    <property type="protein sequence ID" value="GAA2029977.1"/>
    <property type="molecule type" value="Genomic_DNA"/>
</dbReference>
<keyword evidence="3" id="KW-1185">Reference proteome</keyword>
<evidence type="ECO:0000256" key="1">
    <source>
        <dbReference type="SAM" id="SignalP"/>
    </source>
</evidence>
<feature type="signal peptide" evidence="1">
    <location>
        <begin position="1"/>
        <end position="22"/>
    </location>
</feature>
<proteinExistence type="predicted"/>
<dbReference type="Pfam" id="PF04299">
    <property type="entry name" value="FMN_bind_2"/>
    <property type="match status" value="1"/>
</dbReference>